<dbReference type="SUPFAM" id="SSF53448">
    <property type="entry name" value="Nucleotide-diphospho-sugar transferases"/>
    <property type="match status" value="1"/>
</dbReference>
<name>A0ABS7VF93_9GAMM</name>
<dbReference type="RefSeq" id="WP_224163580.1">
    <property type="nucleotide sequence ID" value="NZ_JAIRBT010000032.1"/>
</dbReference>
<organism evidence="2 3">
    <name type="scientific">Aeromonas schubertii</name>
    <dbReference type="NCBI Taxonomy" id="652"/>
    <lineage>
        <taxon>Bacteria</taxon>
        <taxon>Pseudomonadati</taxon>
        <taxon>Pseudomonadota</taxon>
        <taxon>Gammaproteobacteria</taxon>
        <taxon>Aeromonadales</taxon>
        <taxon>Aeromonadaceae</taxon>
        <taxon>Aeromonas</taxon>
    </lineage>
</organism>
<dbReference type="Proteomes" id="UP000774958">
    <property type="component" value="Unassembled WGS sequence"/>
</dbReference>
<keyword evidence="3" id="KW-1185">Reference proteome</keyword>
<dbReference type="Gene3D" id="3.90.550.10">
    <property type="entry name" value="Spore Coat Polysaccharide Biosynthesis Protein SpsA, Chain A"/>
    <property type="match status" value="1"/>
</dbReference>
<dbReference type="CDD" id="cd00761">
    <property type="entry name" value="Glyco_tranf_GTA_type"/>
    <property type="match status" value="1"/>
</dbReference>
<sequence length="277" mass="32810">MFKGGVSVGLPIFNEYEYIEETIQSLKRQSWKDVCFLISDNCSDDGTFELCQQLVSGDARFKLYRQEKNIGAIANFEFLFREANTEFFMWLGGHDYISDGYIERAVLMLMEHDELSMVCGVPCAVRDNEEIDIMSEAIYRFSPKRIGRYLESVRYINNCTFFHSVFRRNNLVNFEFRKKTGADNVIISHLLWFGNVHFMENEFYYRRYFERRAETQSKRISGNDEHLSKYDYICYYLDDFATLYHGDERMKSYVENEMIHALQKNLGVQALMPNDLI</sequence>
<dbReference type="EMBL" id="JAIRBT010000032">
    <property type="protein sequence ID" value="MBZ6068048.1"/>
    <property type="molecule type" value="Genomic_DNA"/>
</dbReference>
<protein>
    <submittedName>
        <fullName evidence="2">Glycosyltransferase</fullName>
    </submittedName>
</protein>
<dbReference type="PANTHER" id="PTHR22916:SF3">
    <property type="entry name" value="UDP-GLCNAC:BETAGAL BETA-1,3-N-ACETYLGLUCOSAMINYLTRANSFERASE-LIKE PROTEIN 1"/>
    <property type="match status" value="1"/>
</dbReference>
<dbReference type="Pfam" id="PF00535">
    <property type="entry name" value="Glycos_transf_2"/>
    <property type="match status" value="1"/>
</dbReference>
<accession>A0ABS7VF93</accession>
<comment type="caution">
    <text evidence="2">The sequence shown here is derived from an EMBL/GenBank/DDBJ whole genome shotgun (WGS) entry which is preliminary data.</text>
</comment>
<dbReference type="InterPro" id="IPR001173">
    <property type="entry name" value="Glyco_trans_2-like"/>
</dbReference>
<reference evidence="2 3" key="1">
    <citation type="submission" date="2021-09" db="EMBL/GenBank/DDBJ databases">
        <title>Aeromonas schubertii isolated from Asian sea bass.</title>
        <authorList>
            <person name="Pinpimai K."/>
        </authorList>
    </citation>
    <scope>NUCLEOTIDE SEQUENCE [LARGE SCALE GENOMIC DNA]</scope>
    <source>
        <strain evidence="2 3">CHULA2021a</strain>
    </source>
</reference>
<gene>
    <name evidence="2" type="ORF">LA374_17805</name>
</gene>
<feature type="domain" description="Glycosyltransferase 2-like" evidence="1">
    <location>
        <begin position="7"/>
        <end position="167"/>
    </location>
</feature>
<dbReference type="InterPro" id="IPR029044">
    <property type="entry name" value="Nucleotide-diphossugar_trans"/>
</dbReference>
<evidence type="ECO:0000313" key="2">
    <source>
        <dbReference type="EMBL" id="MBZ6068048.1"/>
    </source>
</evidence>
<proteinExistence type="predicted"/>
<evidence type="ECO:0000313" key="3">
    <source>
        <dbReference type="Proteomes" id="UP000774958"/>
    </source>
</evidence>
<evidence type="ECO:0000259" key="1">
    <source>
        <dbReference type="Pfam" id="PF00535"/>
    </source>
</evidence>
<dbReference type="PANTHER" id="PTHR22916">
    <property type="entry name" value="GLYCOSYLTRANSFERASE"/>
    <property type="match status" value="1"/>
</dbReference>